<evidence type="ECO:0000313" key="10">
    <source>
        <dbReference type="Proteomes" id="UP000199519"/>
    </source>
</evidence>
<dbReference type="GO" id="GO:0016740">
    <property type="term" value="F:transferase activity"/>
    <property type="evidence" value="ECO:0007669"/>
    <property type="project" value="UniProtKB-KW"/>
</dbReference>
<evidence type="ECO:0000313" key="7">
    <source>
        <dbReference type="EMBL" id="TDX46526.1"/>
    </source>
</evidence>
<evidence type="ECO:0000313" key="6">
    <source>
        <dbReference type="EMBL" id="TDS32402.1"/>
    </source>
</evidence>
<dbReference type="EMBL" id="FNEH01000012">
    <property type="protein sequence ID" value="SDI70695.1"/>
    <property type="molecule type" value="Genomic_DNA"/>
</dbReference>
<evidence type="ECO:0000313" key="4">
    <source>
        <dbReference type="EMBL" id="SDI70695.1"/>
    </source>
</evidence>
<dbReference type="Proteomes" id="UP000295472">
    <property type="component" value="Unassembled WGS sequence"/>
</dbReference>
<dbReference type="EMBL" id="QICM01000010">
    <property type="protein sequence ID" value="PXV66720.1"/>
    <property type="molecule type" value="Genomic_DNA"/>
</dbReference>
<evidence type="ECO:0000313" key="5">
    <source>
        <dbReference type="EMBL" id="SET10568.1"/>
    </source>
</evidence>
<dbReference type="Proteomes" id="UP000199519">
    <property type="component" value="Unassembled WGS sequence"/>
</dbReference>
<accession>A0A1G6KCQ0</accession>
<evidence type="ECO:0000313" key="9">
    <source>
        <dbReference type="Proteomes" id="UP000198945"/>
    </source>
</evidence>
<dbReference type="InterPro" id="IPR001451">
    <property type="entry name" value="Hexapep"/>
</dbReference>
<evidence type="ECO:0000313" key="8">
    <source>
        <dbReference type="Proteomes" id="UP000198612"/>
    </source>
</evidence>
<dbReference type="EMBL" id="FMYT01000004">
    <property type="protein sequence ID" value="SDC28086.1"/>
    <property type="molecule type" value="Genomic_DNA"/>
</dbReference>
<dbReference type="EMBL" id="FOHG01000026">
    <property type="protein sequence ID" value="SET10568.1"/>
    <property type="molecule type" value="Genomic_DNA"/>
</dbReference>
<reference evidence="4 9" key="1">
    <citation type="submission" date="2016-10" db="EMBL/GenBank/DDBJ databases">
        <authorList>
            <person name="de Groot N.N."/>
        </authorList>
    </citation>
    <scope>NUCLEOTIDE SEQUENCE [LARGE SCALE GENOMIC DNA]</scope>
    <source>
        <strain evidence="4 9">WG7</strain>
    </source>
</reference>
<sequence length="172" mass="18549">MLYKFKKKSPKIAENTFIAPGSHIIGDVEIAEHSSIWYNTVLRGDIKKIKIGKYSNIQENSTVHVENNLGVEIGDYVTIGHNAVIHACKIGNNSLIGMNATILSGAEIGKGSIVGAGAVVPENTVIPPASLVLGIPAKVVRSITKEKIIELKQHALQYVDLAAEQETIEKIK</sequence>
<dbReference type="InterPro" id="IPR011004">
    <property type="entry name" value="Trimer_LpxA-like_sf"/>
</dbReference>
<reference evidence="1 11" key="3">
    <citation type="submission" date="2018-04" db="EMBL/GenBank/DDBJ databases">
        <title>Subsurface microbial communities from deep shales in Ohio and West Virginia, USA.</title>
        <authorList>
            <person name="Wrighton K."/>
        </authorList>
    </citation>
    <scope>NUCLEOTIDE SEQUENCE [LARGE SCALE GENOMIC DNA]</scope>
    <source>
        <strain evidence="7 12">DSMZ 11287</strain>
        <strain evidence="1 11">MSL28</strain>
    </source>
</reference>
<reference evidence="8 10" key="2">
    <citation type="submission" date="2016-10" db="EMBL/GenBank/DDBJ databases">
        <authorList>
            <person name="Varghese N."/>
            <person name="Submissions S."/>
        </authorList>
    </citation>
    <scope>NUCLEOTIDE SEQUENCE [LARGE SCALE GENOMIC DNA]</scope>
    <source>
        <strain evidence="2 14">WG10</strain>
        <strain evidence="3 10">WG2</strain>
        <strain evidence="5 8">WG5</strain>
    </source>
</reference>
<dbReference type="OrthoDB" id="9803036at2"/>
<dbReference type="EMBL" id="SOAA01000007">
    <property type="protein sequence ID" value="TDS32402.1"/>
    <property type="molecule type" value="Genomic_DNA"/>
</dbReference>
<dbReference type="InterPro" id="IPR047324">
    <property type="entry name" value="LbH_gamma_CA-like"/>
</dbReference>
<dbReference type="CDD" id="cd04645">
    <property type="entry name" value="LbH_gamma_CA_like"/>
    <property type="match status" value="1"/>
</dbReference>
<evidence type="ECO:0000313" key="1">
    <source>
        <dbReference type="EMBL" id="PXV66720.1"/>
    </source>
</evidence>
<dbReference type="Pfam" id="PF00132">
    <property type="entry name" value="Hexapep"/>
    <property type="match status" value="2"/>
</dbReference>
<dbReference type="Proteomes" id="UP000295758">
    <property type="component" value="Unassembled WGS sequence"/>
</dbReference>
<evidence type="ECO:0000313" key="11">
    <source>
        <dbReference type="Proteomes" id="UP000247389"/>
    </source>
</evidence>
<dbReference type="EMBL" id="SOEF01000005">
    <property type="protein sequence ID" value="TDX46526.1"/>
    <property type="molecule type" value="Genomic_DNA"/>
</dbReference>
<dbReference type="EMBL" id="FNBJ01000026">
    <property type="protein sequence ID" value="SDF82147.1"/>
    <property type="molecule type" value="Genomic_DNA"/>
</dbReference>
<dbReference type="Proteomes" id="UP000198945">
    <property type="component" value="Unassembled WGS sequence"/>
</dbReference>
<evidence type="ECO:0000313" key="3">
    <source>
        <dbReference type="EMBL" id="SDF82147.1"/>
    </source>
</evidence>
<evidence type="ECO:0000313" key="14">
    <source>
        <dbReference type="Proteomes" id="UP000324896"/>
    </source>
</evidence>
<dbReference type="Proteomes" id="UP000247389">
    <property type="component" value="Unassembled WGS sequence"/>
</dbReference>
<dbReference type="PANTHER" id="PTHR13061">
    <property type="entry name" value="DYNACTIN SUBUNIT P25"/>
    <property type="match status" value="1"/>
</dbReference>
<organism evidence="2 14">
    <name type="scientific">Halanaerobium congolense</name>
    <dbReference type="NCBI Taxonomy" id="54121"/>
    <lineage>
        <taxon>Bacteria</taxon>
        <taxon>Bacillati</taxon>
        <taxon>Bacillota</taxon>
        <taxon>Clostridia</taxon>
        <taxon>Halanaerobiales</taxon>
        <taxon>Halanaerobiaceae</taxon>
        <taxon>Halanaerobium</taxon>
    </lineage>
</organism>
<name>A0A1G6KCQ0_9FIRM</name>
<evidence type="ECO:0000313" key="13">
    <source>
        <dbReference type="Proteomes" id="UP000295758"/>
    </source>
</evidence>
<dbReference type="SUPFAM" id="SSF51161">
    <property type="entry name" value="Trimeric LpxA-like enzymes"/>
    <property type="match status" value="1"/>
</dbReference>
<keyword evidence="2" id="KW-0808">Transferase</keyword>
<protein>
    <submittedName>
        <fullName evidence="2">Carbonic anhydrase or acetyltransferase, isoleucine patch superfamily</fullName>
    </submittedName>
    <submittedName>
        <fullName evidence="1">Carbonic anhydrase/acetyltransferase-like protein (Isoleucine patch superfamily)</fullName>
    </submittedName>
</protein>
<evidence type="ECO:0000313" key="2">
    <source>
        <dbReference type="EMBL" id="SDC28086.1"/>
    </source>
</evidence>
<dbReference type="STRING" id="54121.SAMN04515653_11136"/>
<dbReference type="Proteomes" id="UP000324896">
    <property type="component" value="Unassembled WGS sequence"/>
</dbReference>
<dbReference type="AlphaFoldDB" id="A0A1G6KCQ0"/>
<evidence type="ECO:0000313" key="12">
    <source>
        <dbReference type="Proteomes" id="UP000295472"/>
    </source>
</evidence>
<dbReference type="GeneID" id="57012013"/>
<dbReference type="PANTHER" id="PTHR13061:SF29">
    <property type="entry name" value="GAMMA CARBONIC ANHYDRASE-LIKE 1, MITOCHONDRIAL-RELATED"/>
    <property type="match status" value="1"/>
</dbReference>
<keyword evidence="10" id="KW-1185">Reference proteome</keyword>
<dbReference type="Proteomes" id="UP000198612">
    <property type="component" value="Unassembled WGS sequence"/>
</dbReference>
<proteinExistence type="predicted"/>
<reference evidence="6 13" key="4">
    <citation type="submission" date="2019-03" db="EMBL/GenBank/DDBJ databases">
        <title>Deep subsurface shale carbon reservoir microbial communities from Ohio and West Virginia, USA.</title>
        <authorList>
            <person name="Wrighton K."/>
        </authorList>
    </citation>
    <scope>NUCLEOTIDE SEQUENCE [LARGE SCALE GENOMIC DNA]</scope>
    <source>
        <strain evidence="6 13">UTICA-S4D12</strain>
    </source>
</reference>
<dbReference type="RefSeq" id="WP_073158229.1">
    <property type="nucleotide sequence ID" value="NZ_FMYT01000004.1"/>
</dbReference>
<gene>
    <name evidence="6" type="ORF">BY453_10777</name>
    <name evidence="7" type="ORF">C7954_10542</name>
    <name evidence="1" type="ORF">C8C78_11056</name>
    <name evidence="2" type="ORF">SAMN04488597_10449</name>
    <name evidence="3" type="ORF">SAMN04488598_1266</name>
    <name evidence="5" type="ORF">SAMN04515652_1266</name>
    <name evidence="4" type="ORF">SAMN04515654_11243</name>
</gene>
<dbReference type="InterPro" id="IPR050484">
    <property type="entry name" value="Transf_Hexapept/Carb_Anhydrase"/>
</dbReference>
<dbReference type="Gene3D" id="2.160.10.10">
    <property type="entry name" value="Hexapeptide repeat proteins"/>
    <property type="match status" value="1"/>
</dbReference>